<dbReference type="InterPro" id="IPR050918">
    <property type="entry name" value="CNF-like_PLA2_Inhibitor"/>
</dbReference>
<keyword evidence="5 8" id="KW-0732">Signal</keyword>
<dbReference type="AlphaFoldDB" id="A0A3Q2D4Y5"/>
<feature type="chain" id="PRO_5018685185" evidence="8">
    <location>
        <begin position="19"/>
        <end position="207"/>
    </location>
</feature>
<name>A0A3Q2D4Y5_CYPVA</name>
<dbReference type="Pfam" id="PF00087">
    <property type="entry name" value="Toxin_TOLIP"/>
    <property type="match status" value="1"/>
</dbReference>
<keyword evidence="3" id="KW-1003">Cell membrane</keyword>
<comment type="subcellular location">
    <subcellularLocation>
        <location evidence="1">Cell membrane</location>
    </subcellularLocation>
    <subcellularLocation>
        <location evidence="2">Secreted</location>
    </subcellularLocation>
</comment>
<keyword evidence="7" id="KW-0325">Glycoprotein</keyword>
<dbReference type="GeneTree" id="ENSGT00940000163304"/>
<evidence type="ECO:0000256" key="7">
    <source>
        <dbReference type="ARBA" id="ARBA00023180"/>
    </source>
</evidence>
<dbReference type="GO" id="GO:0005576">
    <property type="term" value="C:extracellular region"/>
    <property type="evidence" value="ECO:0007669"/>
    <property type="project" value="UniProtKB-SubCell"/>
</dbReference>
<evidence type="ECO:0000256" key="3">
    <source>
        <dbReference type="ARBA" id="ARBA00022475"/>
    </source>
</evidence>
<dbReference type="SUPFAM" id="SSF57302">
    <property type="entry name" value="Snake toxin-like"/>
    <property type="match status" value="2"/>
</dbReference>
<dbReference type="PANTHER" id="PTHR20914:SF26">
    <property type="entry name" value="PHOSPHOLIPASE A2 INHIBITOR CNF-LIKE"/>
    <property type="match status" value="1"/>
</dbReference>
<feature type="domain" description="UPAR/Ly6" evidence="9">
    <location>
        <begin position="19"/>
        <end position="112"/>
    </location>
</feature>
<dbReference type="OMA" id="MCPEYAS"/>
<keyword evidence="11" id="KW-1185">Reference proteome</keyword>
<dbReference type="PANTHER" id="PTHR20914">
    <property type="entry name" value="LY6/PLAUR DOMAIN-CONTAINING PROTEIN 8"/>
    <property type="match status" value="1"/>
</dbReference>
<proteinExistence type="predicted"/>
<keyword evidence="6" id="KW-0472">Membrane</keyword>
<evidence type="ECO:0000256" key="2">
    <source>
        <dbReference type="ARBA" id="ARBA00004613"/>
    </source>
</evidence>
<dbReference type="InterPro" id="IPR035076">
    <property type="entry name" value="Toxin/TOLIP"/>
</dbReference>
<dbReference type="InterPro" id="IPR016054">
    <property type="entry name" value="LY6_UPA_recep-like"/>
</dbReference>
<dbReference type="SMART" id="SM00134">
    <property type="entry name" value="LU"/>
    <property type="match status" value="2"/>
</dbReference>
<reference evidence="10" key="2">
    <citation type="submission" date="2025-09" db="UniProtKB">
        <authorList>
            <consortium name="Ensembl"/>
        </authorList>
    </citation>
    <scope>IDENTIFICATION</scope>
</reference>
<evidence type="ECO:0000313" key="11">
    <source>
        <dbReference type="Proteomes" id="UP000265020"/>
    </source>
</evidence>
<feature type="domain" description="UPAR/Ly6" evidence="9">
    <location>
        <begin position="114"/>
        <end position="195"/>
    </location>
</feature>
<evidence type="ECO:0000259" key="9">
    <source>
        <dbReference type="SMART" id="SM00134"/>
    </source>
</evidence>
<evidence type="ECO:0000313" key="10">
    <source>
        <dbReference type="Ensembl" id="ENSCVAP00000013374.1"/>
    </source>
</evidence>
<sequence length="207" mass="21959">MYLVTLVVGVLLLSKANALKCFECVPGTSETCIDTAKECPSPNNLCAAMRLVTYAGASKDKEIKAKMCALRGDCIRGSVNFGSDKTVIVSECCSSELCNIQHASEPNFVPNGKKCFSCEGNQCMKTLNCEGDQDYCITSTINVAGEVQTLKGCASKIMCSENPSVLFQNYIGLGSSCCQGDYCNSASSASAGLLLLPTSLLFLVLFT</sequence>
<organism evidence="10 11">
    <name type="scientific">Cyprinodon variegatus</name>
    <name type="common">Sheepshead minnow</name>
    <dbReference type="NCBI Taxonomy" id="28743"/>
    <lineage>
        <taxon>Eukaryota</taxon>
        <taxon>Metazoa</taxon>
        <taxon>Chordata</taxon>
        <taxon>Craniata</taxon>
        <taxon>Vertebrata</taxon>
        <taxon>Euteleostomi</taxon>
        <taxon>Actinopterygii</taxon>
        <taxon>Neopterygii</taxon>
        <taxon>Teleostei</taxon>
        <taxon>Neoteleostei</taxon>
        <taxon>Acanthomorphata</taxon>
        <taxon>Ovalentaria</taxon>
        <taxon>Atherinomorphae</taxon>
        <taxon>Cyprinodontiformes</taxon>
        <taxon>Cyprinodontidae</taxon>
        <taxon>Cyprinodon</taxon>
    </lineage>
</organism>
<feature type="signal peptide" evidence="8">
    <location>
        <begin position="1"/>
        <end position="18"/>
    </location>
</feature>
<dbReference type="Gene3D" id="2.10.60.10">
    <property type="entry name" value="CD59"/>
    <property type="match status" value="2"/>
</dbReference>
<accession>A0A3Q2D4Y5</accession>
<evidence type="ECO:0000256" key="1">
    <source>
        <dbReference type="ARBA" id="ARBA00004236"/>
    </source>
</evidence>
<evidence type="ECO:0000256" key="6">
    <source>
        <dbReference type="ARBA" id="ARBA00023136"/>
    </source>
</evidence>
<dbReference type="Proteomes" id="UP000265020">
    <property type="component" value="Unassembled WGS sequence"/>
</dbReference>
<keyword evidence="4" id="KW-0964">Secreted</keyword>
<dbReference type="Ensembl" id="ENSCVAT00000020900.1">
    <property type="protein sequence ID" value="ENSCVAP00000013374.1"/>
    <property type="gene ID" value="ENSCVAG00000015866.1"/>
</dbReference>
<evidence type="ECO:0000256" key="8">
    <source>
        <dbReference type="SAM" id="SignalP"/>
    </source>
</evidence>
<dbReference type="InterPro" id="IPR045860">
    <property type="entry name" value="Snake_toxin-like_sf"/>
</dbReference>
<dbReference type="Pfam" id="PF00021">
    <property type="entry name" value="UPAR_LY6"/>
    <property type="match status" value="1"/>
</dbReference>
<protein>
    <submittedName>
        <fullName evidence="10">Plasminogen activator, urokinase receptor</fullName>
    </submittedName>
</protein>
<evidence type="ECO:0000256" key="5">
    <source>
        <dbReference type="ARBA" id="ARBA00022729"/>
    </source>
</evidence>
<dbReference type="GO" id="GO:0005886">
    <property type="term" value="C:plasma membrane"/>
    <property type="evidence" value="ECO:0007669"/>
    <property type="project" value="UniProtKB-SubCell"/>
</dbReference>
<reference evidence="10" key="1">
    <citation type="submission" date="2025-08" db="UniProtKB">
        <authorList>
            <consortium name="Ensembl"/>
        </authorList>
    </citation>
    <scope>IDENTIFICATION</scope>
</reference>
<evidence type="ECO:0000256" key="4">
    <source>
        <dbReference type="ARBA" id="ARBA00022525"/>
    </source>
</evidence>